<protein>
    <submittedName>
        <fullName evidence="2">Uncharacterized protein LOC116296423</fullName>
    </submittedName>
</protein>
<evidence type="ECO:0000313" key="1">
    <source>
        <dbReference type="Proteomes" id="UP000515163"/>
    </source>
</evidence>
<dbReference type="InterPro" id="IPR015141">
    <property type="entry name" value="PLipase_A2_prok/fun"/>
</dbReference>
<dbReference type="Pfam" id="PF09056">
    <property type="entry name" value="Phospholip_A2_3"/>
    <property type="match status" value="1"/>
</dbReference>
<gene>
    <name evidence="2" type="primary">LOC116296423</name>
</gene>
<proteinExistence type="predicted"/>
<dbReference type="GO" id="GO:0006644">
    <property type="term" value="P:phospholipid metabolic process"/>
    <property type="evidence" value="ECO:0007669"/>
    <property type="project" value="InterPro"/>
</dbReference>
<dbReference type="GO" id="GO:0004623">
    <property type="term" value="F:phospholipase A2 activity"/>
    <property type="evidence" value="ECO:0007669"/>
    <property type="project" value="InterPro"/>
</dbReference>
<dbReference type="RefSeq" id="XP_031560301.1">
    <property type="nucleotide sequence ID" value="XM_031704441.1"/>
</dbReference>
<dbReference type="GeneID" id="116296423"/>
<dbReference type="InterPro" id="IPR036444">
    <property type="entry name" value="PLipase_A2_dom_sf"/>
</dbReference>
<dbReference type="InterPro" id="IPR038875">
    <property type="entry name" value="PLA2_conodipine-like"/>
</dbReference>
<dbReference type="KEGG" id="aten:116296423"/>
<reference evidence="2" key="1">
    <citation type="submission" date="2025-08" db="UniProtKB">
        <authorList>
            <consortium name="RefSeq"/>
        </authorList>
    </citation>
    <scope>IDENTIFICATION</scope>
    <source>
        <tissue evidence="2">Tentacle</tissue>
    </source>
</reference>
<dbReference type="OrthoDB" id="10043382at2759"/>
<dbReference type="SUPFAM" id="SSF48619">
    <property type="entry name" value="Phospholipase A2, PLA2"/>
    <property type="match status" value="1"/>
</dbReference>
<dbReference type="GO" id="GO:0050482">
    <property type="term" value="P:arachidonate secretion"/>
    <property type="evidence" value="ECO:0007669"/>
    <property type="project" value="InterPro"/>
</dbReference>
<accession>A0A6P8HY83</accession>
<organism evidence="1 2">
    <name type="scientific">Actinia tenebrosa</name>
    <name type="common">Australian red waratah sea anemone</name>
    <dbReference type="NCBI Taxonomy" id="6105"/>
    <lineage>
        <taxon>Eukaryota</taxon>
        <taxon>Metazoa</taxon>
        <taxon>Cnidaria</taxon>
        <taxon>Anthozoa</taxon>
        <taxon>Hexacorallia</taxon>
        <taxon>Actiniaria</taxon>
        <taxon>Actiniidae</taxon>
        <taxon>Actinia</taxon>
    </lineage>
</organism>
<dbReference type="Proteomes" id="UP000515163">
    <property type="component" value="Unplaced"/>
</dbReference>
<dbReference type="PANTHER" id="PTHR37687:SF1">
    <property type="entry name" value="AGAP006772-PA"/>
    <property type="match status" value="1"/>
</dbReference>
<sequence>MLPRMLLIRTIGVTEFLVFLTFGLFSCSWCLSNSTRECAADGYSNGCSVPLGMEAPYKTSFTPACNKHDICYGCGHHYNWTRDLCDDAFLADMKNMCKHLHGNVRRKRFLSALLEVWYFIQGISKDERRCNLFAEMYYKGVRTFGKSHFEIRDHDYCWNTCADKHGSPFEDVPREFFY</sequence>
<dbReference type="InParanoid" id="A0A6P8HY83"/>
<name>A0A6P8HY83_ACTTE</name>
<dbReference type="PANTHER" id="PTHR37687">
    <property type="entry name" value="AGAP006772-PA"/>
    <property type="match status" value="1"/>
</dbReference>
<dbReference type="AlphaFoldDB" id="A0A6P8HY83"/>
<dbReference type="PROSITE" id="PS51257">
    <property type="entry name" value="PROKAR_LIPOPROTEIN"/>
    <property type="match status" value="1"/>
</dbReference>
<keyword evidence="1" id="KW-1185">Reference proteome</keyword>
<evidence type="ECO:0000313" key="2">
    <source>
        <dbReference type="RefSeq" id="XP_031560301.1"/>
    </source>
</evidence>
<dbReference type="Gene3D" id="1.20.90.10">
    <property type="entry name" value="Phospholipase A2 domain"/>
    <property type="match status" value="1"/>
</dbReference>